<comment type="caution">
    <text evidence="1">The sequence shown here is derived from an EMBL/GenBank/DDBJ whole genome shotgun (WGS) entry which is preliminary data.</text>
</comment>
<dbReference type="Proteomes" id="UP000789739">
    <property type="component" value="Unassembled WGS sequence"/>
</dbReference>
<organism evidence="1 2">
    <name type="scientific">Paraglomus brasilianum</name>
    <dbReference type="NCBI Taxonomy" id="144538"/>
    <lineage>
        <taxon>Eukaryota</taxon>
        <taxon>Fungi</taxon>
        <taxon>Fungi incertae sedis</taxon>
        <taxon>Mucoromycota</taxon>
        <taxon>Glomeromycotina</taxon>
        <taxon>Glomeromycetes</taxon>
        <taxon>Paraglomerales</taxon>
        <taxon>Paraglomeraceae</taxon>
        <taxon>Paraglomus</taxon>
    </lineage>
</organism>
<evidence type="ECO:0000313" key="1">
    <source>
        <dbReference type="EMBL" id="CAG8668387.1"/>
    </source>
</evidence>
<gene>
    <name evidence="1" type="ORF">PBRASI_LOCUS11167</name>
</gene>
<accession>A0A9N9E8N2</accession>
<dbReference type="AlphaFoldDB" id="A0A9N9E8N2"/>
<feature type="non-terminal residue" evidence="1">
    <location>
        <position position="1"/>
    </location>
</feature>
<keyword evidence="2" id="KW-1185">Reference proteome</keyword>
<name>A0A9N9E8N2_9GLOM</name>
<feature type="non-terminal residue" evidence="1">
    <location>
        <position position="199"/>
    </location>
</feature>
<proteinExistence type="predicted"/>
<dbReference type="EMBL" id="CAJVPI010004545">
    <property type="protein sequence ID" value="CAG8668387.1"/>
    <property type="molecule type" value="Genomic_DNA"/>
</dbReference>
<sequence>GQSQLLNEDIIRQIKEVHDAVIISKPETVSLSSFNTTNWRAFFRKTGISIEWLDNELPNEATDIETYTWSYPENHETQRQNYISYLQKHLHPLPRIFNLSGGTDIPGISFWLNEKKIMGIEFTHRKSAMQFIHSMVLENEWTTGKRYLPLLEHRTVKRMKFNSMLEIEGEAVPDDIANMEDFYEEMTEEDIRKHKIGKA</sequence>
<reference evidence="1" key="1">
    <citation type="submission" date="2021-06" db="EMBL/GenBank/DDBJ databases">
        <authorList>
            <person name="Kallberg Y."/>
            <person name="Tangrot J."/>
            <person name="Rosling A."/>
        </authorList>
    </citation>
    <scope>NUCLEOTIDE SEQUENCE</scope>
    <source>
        <strain evidence="1">BR232B</strain>
    </source>
</reference>
<evidence type="ECO:0000313" key="2">
    <source>
        <dbReference type="Proteomes" id="UP000789739"/>
    </source>
</evidence>
<protein>
    <submittedName>
        <fullName evidence="1">11655_t:CDS:1</fullName>
    </submittedName>
</protein>
<dbReference type="OrthoDB" id="10538667at2759"/>